<evidence type="ECO:0000256" key="1">
    <source>
        <dbReference type="ARBA" id="ARBA00005858"/>
    </source>
</evidence>
<evidence type="ECO:0000256" key="6">
    <source>
        <dbReference type="ARBA" id="ARBA00023242"/>
    </source>
</evidence>
<feature type="region of interest" description="Disordered" evidence="9">
    <location>
        <begin position="109"/>
        <end position="178"/>
    </location>
</feature>
<organism evidence="12 13">
    <name type="scientific">Catenaria anguillulae PL171</name>
    <dbReference type="NCBI Taxonomy" id="765915"/>
    <lineage>
        <taxon>Eukaryota</taxon>
        <taxon>Fungi</taxon>
        <taxon>Fungi incertae sedis</taxon>
        <taxon>Blastocladiomycota</taxon>
        <taxon>Blastocladiomycetes</taxon>
        <taxon>Blastocladiales</taxon>
        <taxon>Catenariaceae</taxon>
        <taxon>Catenaria</taxon>
    </lineage>
</organism>
<feature type="compositionally biased region" description="Low complexity" evidence="9">
    <location>
        <begin position="155"/>
        <end position="169"/>
    </location>
</feature>
<dbReference type="InterPro" id="IPR039907">
    <property type="entry name" value="NOB1"/>
</dbReference>
<keyword evidence="4" id="KW-0378">Hydrolase</keyword>
<dbReference type="PANTHER" id="PTHR12814">
    <property type="entry name" value="RNA-BINDING PROTEIN NOB1"/>
    <property type="match status" value="1"/>
</dbReference>
<dbReference type="InterPro" id="IPR017117">
    <property type="entry name" value="Nob1_euk"/>
</dbReference>
<dbReference type="GO" id="GO:0046872">
    <property type="term" value="F:metal ion binding"/>
    <property type="evidence" value="ECO:0007669"/>
    <property type="project" value="UniProtKB-UniRule"/>
</dbReference>
<feature type="binding site" evidence="8">
    <location>
        <position position="322"/>
    </location>
    <ligand>
        <name>Zn(2+)</name>
        <dbReference type="ChEBI" id="CHEBI:29105"/>
    </ligand>
</feature>
<feature type="binding site" evidence="8">
    <location>
        <position position="334"/>
    </location>
    <ligand>
        <name>Zn(2+)</name>
        <dbReference type="ChEBI" id="CHEBI:29105"/>
    </ligand>
</feature>
<evidence type="ECO:0000256" key="3">
    <source>
        <dbReference type="ARBA" id="ARBA00022723"/>
    </source>
</evidence>
<dbReference type="EMBL" id="MCFL01000018">
    <property type="protein sequence ID" value="ORZ36287.1"/>
    <property type="molecule type" value="Genomic_DNA"/>
</dbReference>
<dbReference type="Gene3D" id="6.20.210.10">
    <property type="entry name" value="Nin one binding (NOB1), Zn-ribbon-like"/>
    <property type="match status" value="1"/>
</dbReference>
<evidence type="ECO:0000259" key="11">
    <source>
        <dbReference type="Pfam" id="PF17146"/>
    </source>
</evidence>
<keyword evidence="2" id="KW-0540">Nuclease</keyword>
<dbReference type="InterPro" id="IPR014881">
    <property type="entry name" value="NOB1_Zn-bd"/>
</dbReference>
<dbReference type="GO" id="GO:0005737">
    <property type="term" value="C:cytoplasm"/>
    <property type="evidence" value="ECO:0007669"/>
    <property type="project" value="UniProtKB-ARBA"/>
</dbReference>
<comment type="caution">
    <text evidence="12">The sequence shown here is derived from an EMBL/GenBank/DDBJ whole genome shotgun (WGS) entry which is preliminary data.</text>
</comment>
<keyword evidence="3 7" id="KW-0479">Metal-binding</keyword>
<dbReference type="GO" id="GO:0016787">
    <property type="term" value="F:hydrolase activity"/>
    <property type="evidence" value="ECO:0007669"/>
    <property type="project" value="UniProtKB-KW"/>
</dbReference>
<dbReference type="GO" id="GO:0005730">
    <property type="term" value="C:nucleolus"/>
    <property type="evidence" value="ECO:0007669"/>
    <property type="project" value="UniProtKB-SubCell"/>
</dbReference>
<feature type="domain" description="Ribonuclease PIN" evidence="11">
    <location>
        <begin position="12"/>
        <end position="98"/>
    </location>
</feature>
<sequence length="443" mass="49255">MTIQTTHKTKTLVLDTAPLIKQTPLYHLADRFVATPDVLAEVRDAAAREALARLPFTIETRNPSEEAMAAVSAFAKLTGDFASLSVTDLRVIALTYDLTKEADGIEAILTEPKQPAQKKKKGGKKKNRMMTDEEFDEAVKANAEPEQQEQEQQTEQESAQDSSAADAGQGIQSSEHDQIVLNSKPSPFAARVDDSELEAQLTEMALDDDAASVIAPSVTSTAASSSLDNVQFKQLPGFIEADSDNEEDDETGWITPDNVQKAKEITVNGSRTAADTQVPNVSCMSDDFAVQNVLLQMGMHLLSLDGIHVRRLKNWLLRCHACFRTTSEMERRFCPSCGGNTLIRTSYTIEDGVMHLHLKKNFQYKLRGTVFSIPNPKQGRNADNLILREDQHEFQVKQKNFQHLKKKQAKNQWDDRLFGDSPIRAPSIGFGSKNPNEARKLRK</sequence>
<feature type="compositionally biased region" description="Basic residues" evidence="9">
    <location>
        <begin position="116"/>
        <end position="128"/>
    </location>
</feature>
<dbReference type="GO" id="GO:0004521">
    <property type="term" value="F:RNA endonuclease activity"/>
    <property type="evidence" value="ECO:0007669"/>
    <property type="project" value="UniProtKB-UniRule"/>
</dbReference>
<evidence type="ECO:0000313" key="13">
    <source>
        <dbReference type="Proteomes" id="UP000193411"/>
    </source>
</evidence>
<comment type="subcellular location">
    <subcellularLocation>
        <location evidence="7">Nucleus</location>
        <location evidence="7">Nucleolus</location>
    </subcellularLocation>
</comment>
<dbReference type="OrthoDB" id="446759at2759"/>
<dbReference type="PANTHER" id="PTHR12814:SF2">
    <property type="entry name" value="RNA-BINDING PROTEIN NOB1"/>
    <property type="match status" value="1"/>
</dbReference>
<feature type="region of interest" description="Disordered" evidence="9">
    <location>
        <begin position="408"/>
        <end position="443"/>
    </location>
</feature>
<dbReference type="STRING" id="765915.A0A1Y2HNW1"/>
<evidence type="ECO:0000256" key="4">
    <source>
        <dbReference type="ARBA" id="ARBA00022801"/>
    </source>
</evidence>
<dbReference type="SUPFAM" id="SSF144206">
    <property type="entry name" value="NOB1 zinc finger-like"/>
    <property type="match status" value="1"/>
</dbReference>
<dbReference type="Proteomes" id="UP000193411">
    <property type="component" value="Unassembled WGS sequence"/>
</dbReference>
<comment type="similarity">
    <text evidence="1 7">Belongs to the NOB1 family.</text>
</comment>
<evidence type="ECO:0000256" key="7">
    <source>
        <dbReference type="PIRNR" id="PIRNR037125"/>
    </source>
</evidence>
<evidence type="ECO:0000256" key="2">
    <source>
        <dbReference type="ARBA" id="ARBA00022722"/>
    </source>
</evidence>
<dbReference type="Pfam" id="PF17146">
    <property type="entry name" value="PIN_6"/>
    <property type="match status" value="1"/>
</dbReference>
<gene>
    <name evidence="12" type="ORF">BCR44DRAFT_78346</name>
</gene>
<reference evidence="12 13" key="1">
    <citation type="submission" date="2016-07" db="EMBL/GenBank/DDBJ databases">
        <title>Pervasive Adenine N6-methylation of Active Genes in Fungi.</title>
        <authorList>
            <consortium name="DOE Joint Genome Institute"/>
            <person name="Mondo S.J."/>
            <person name="Dannebaum R.O."/>
            <person name="Kuo R.C."/>
            <person name="Labutti K."/>
            <person name="Haridas S."/>
            <person name="Kuo A."/>
            <person name="Salamov A."/>
            <person name="Ahrendt S.R."/>
            <person name="Lipzen A."/>
            <person name="Sullivan W."/>
            <person name="Andreopoulos W.B."/>
            <person name="Clum A."/>
            <person name="Lindquist E."/>
            <person name="Daum C."/>
            <person name="Ramamoorthy G.K."/>
            <person name="Gryganskyi A."/>
            <person name="Culley D."/>
            <person name="Magnuson J.K."/>
            <person name="James T.Y."/>
            <person name="O'Malley M.A."/>
            <person name="Stajich J.E."/>
            <person name="Spatafora J.W."/>
            <person name="Visel A."/>
            <person name="Grigoriev I.V."/>
        </authorList>
    </citation>
    <scope>NUCLEOTIDE SEQUENCE [LARGE SCALE GENOMIC DNA]</scope>
    <source>
        <strain evidence="12 13">PL171</strain>
    </source>
</reference>
<evidence type="ECO:0000313" key="12">
    <source>
        <dbReference type="EMBL" id="ORZ36287.1"/>
    </source>
</evidence>
<protein>
    <recommendedName>
        <fullName evidence="7">20S-pre-rRNA D-site endonuclease NOB1</fullName>
    </recommendedName>
</protein>
<dbReference type="GO" id="GO:0030490">
    <property type="term" value="P:maturation of SSU-rRNA"/>
    <property type="evidence" value="ECO:0007669"/>
    <property type="project" value="TreeGrafter"/>
</dbReference>
<dbReference type="GO" id="GO:0030688">
    <property type="term" value="C:preribosome, small subunit precursor"/>
    <property type="evidence" value="ECO:0007669"/>
    <property type="project" value="TreeGrafter"/>
</dbReference>
<evidence type="ECO:0000256" key="9">
    <source>
        <dbReference type="SAM" id="MobiDB-lite"/>
    </source>
</evidence>
<feature type="binding site" evidence="8">
    <location>
        <position position="337"/>
    </location>
    <ligand>
        <name>Zn(2+)</name>
        <dbReference type="ChEBI" id="CHEBI:29105"/>
    </ligand>
</feature>
<evidence type="ECO:0000259" key="10">
    <source>
        <dbReference type="Pfam" id="PF08772"/>
    </source>
</evidence>
<feature type="domain" description="Nin one binding (NOB1) Zn-ribbon-like" evidence="10">
    <location>
        <begin position="309"/>
        <end position="379"/>
    </location>
</feature>
<keyword evidence="13" id="KW-1185">Reference proteome</keyword>
<dbReference type="InterPro" id="IPR033411">
    <property type="entry name" value="Ribonuclease_PIN"/>
</dbReference>
<feature type="binding site" evidence="8">
    <location>
        <position position="319"/>
    </location>
    <ligand>
        <name>Zn(2+)</name>
        <dbReference type="ChEBI" id="CHEBI:29105"/>
    </ligand>
</feature>
<dbReference type="FunFam" id="3.40.50.1010:FF:000020">
    <property type="entry name" value="20S-pre-rRNA D-site endonuclease NOB1"/>
    <property type="match status" value="1"/>
</dbReference>
<dbReference type="PIRSF" id="PIRSF037125">
    <property type="entry name" value="D-site_20S_pre-rRNA_nuclease"/>
    <property type="match status" value="1"/>
</dbReference>
<evidence type="ECO:0000256" key="5">
    <source>
        <dbReference type="ARBA" id="ARBA00022833"/>
    </source>
</evidence>
<keyword evidence="5 7" id="KW-0862">Zinc</keyword>
<dbReference type="CDD" id="cd09876">
    <property type="entry name" value="PIN_Nob1-like"/>
    <property type="match status" value="1"/>
</dbReference>
<dbReference type="Pfam" id="PF08772">
    <property type="entry name" value="Zn_ribbon_NOB1"/>
    <property type="match status" value="1"/>
</dbReference>
<accession>A0A1Y2HNW1</accession>
<dbReference type="InterPro" id="IPR036283">
    <property type="entry name" value="NOB1_Zf-like_sf"/>
</dbReference>
<dbReference type="AlphaFoldDB" id="A0A1Y2HNW1"/>
<evidence type="ECO:0000256" key="8">
    <source>
        <dbReference type="PIRSR" id="PIRSR037125-1"/>
    </source>
</evidence>
<proteinExistence type="inferred from homology"/>
<dbReference type="Gene3D" id="3.40.50.1010">
    <property type="entry name" value="5'-nuclease"/>
    <property type="match status" value="1"/>
</dbReference>
<keyword evidence="6 7" id="KW-0539">Nucleus</keyword>
<comment type="function">
    <text evidence="7">Required for the synthesis of 40S ribosome subunits. Has a role in processing 20S pre-rRNA into the mature 18S rRNA, where it is required for cleavage at the 3' end of the mature 18S rRNA (D-site). Accompanies the 20S pre-rRNA from the nucleus to the cytoplasm.</text>
</comment>
<name>A0A1Y2HNW1_9FUNG</name>